<dbReference type="Gene3D" id="2.40.50.140">
    <property type="entry name" value="Nucleic acid-binding proteins"/>
    <property type="match status" value="1"/>
</dbReference>
<dbReference type="PANTHER" id="PTHR10302:SF12">
    <property type="entry name" value="PROTEIN OSB3, CHLOROPLASTIC_MITOCHONDRIAL"/>
    <property type="match status" value="1"/>
</dbReference>
<dbReference type="Proteomes" id="UP000886595">
    <property type="component" value="Unassembled WGS sequence"/>
</dbReference>
<accession>A0A8X7U128</accession>
<dbReference type="EMBL" id="JAAMPC010000014">
    <property type="protein sequence ID" value="KAG2261977.1"/>
    <property type="molecule type" value="Genomic_DNA"/>
</dbReference>
<gene>
    <name evidence="5" type="ORF">Bca52824_069056</name>
</gene>
<feature type="compositionally biased region" description="Polar residues" evidence="4">
    <location>
        <begin position="420"/>
        <end position="433"/>
    </location>
</feature>
<dbReference type="PROSITE" id="PS50935">
    <property type="entry name" value="SSB"/>
    <property type="match status" value="1"/>
</dbReference>
<dbReference type="PANTHER" id="PTHR10302">
    <property type="entry name" value="SINGLE-STRANDED DNA-BINDING PROTEIN"/>
    <property type="match status" value="1"/>
</dbReference>
<dbReference type="GO" id="GO:0042645">
    <property type="term" value="C:mitochondrial nucleoid"/>
    <property type="evidence" value="ECO:0007669"/>
    <property type="project" value="TreeGrafter"/>
</dbReference>
<dbReference type="InterPro" id="IPR000424">
    <property type="entry name" value="Primosome_PriB/ssb"/>
</dbReference>
<evidence type="ECO:0000313" key="5">
    <source>
        <dbReference type="EMBL" id="KAG2261977.1"/>
    </source>
</evidence>
<keyword evidence="2" id="KW-0694">RNA-binding</keyword>
<comment type="caution">
    <text evidence="5">The sequence shown here is derived from an EMBL/GenBank/DDBJ whole genome shotgun (WGS) entry which is preliminary data.</text>
</comment>
<dbReference type="GO" id="GO:0006264">
    <property type="term" value="P:mitochondrial DNA replication"/>
    <property type="evidence" value="ECO:0007669"/>
    <property type="project" value="TreeGrafter"/>
</dbReference>
<reference evidence="5 6" key="1">
    <citation type="submission" date="2020-02" db="EMBL/GenBank/DDBJ databases">
        <authorList>
            <person name="Ma Q."/>
            <person name="Huang Y."/>
            <person name="Song X."/>
            <person name="Pei D."/>
        </authorList>
    </citation>
    <scope>NUCLEOTIDE SEQUENCE [LARGE SCALE GENOMIC DNA]</scope>
    <source>
        <strain evidence="5">Sxm20200214</strain>
        <tissue evidence="5">Leaf</tissue>
    </source>
</reference>
<dbReference type="InterPro" id="IPR012340">
    <property type="entry name" value="NA-bd_OB-fold"/>
</dbReference>
<evidence type="ECO:0000256" key="3">
    <source>
        <dbReference type="PROSITE-ProRule" id="PRU00252"/>
    </source>
</evidence>
<sequence length="577" mass="65626">MYLLSRTLTRAVCSSLYHSRSAKLPTRKWVTSHQIRLYTAATTITTGNKITRGGKNPAAGSSEDVTAEHELARPTMIEYQPEIAKQVNLTGFVDQPVQFKSYSDGKSWAGTVISQRSGLKSSDFWIPIIFEGELAKIAAHHVKKDDRIHISGKLFIDSPPPNVTYPQSNVQIMVQNLNFVEGAIPPPQIEEMSFPPSETQELSTKKQTSRTMKVQVMVEESSDNLKHVLENPKELLDLDFRGSKDSGLVNAPELEEISIPLPEIEELSTKKKPARSKKVIVSDEGTSNPWNHLLENPKEWLDYRGSKASGLVKPKHPDFKGKVGGGLSLWLNDAPDWVLQKLNELEFDVFLPKGKLKQLKGEEFWKDLAQNPDKWYDNRSNKTNVKAPDFKHKESGEALWMTDSPTWVLSKLPPLKKNQEQPLMPNTISTPTPKQVKREESWKDLVQNPDKWYDNRSRKTNPKSPDFKHKDSGEALWMTDSPSWVLPELPPLKTNQEQPLMANTVSQPALKKQKREELWKDLVQNPDKWWDNRLKKTNAKAPDFKHKENGEALWMDNSPTWALSKLPPSNQETPVMT</sequence>
<proteinExistence type="predicted"/>
<name>A0A8X7U128_BRACI</name>
<organism evidence="5 6">
    <name type="scientific">Brassica carinata</name>
    <name type="common">Ethiopian mustard</name>
    <name type="synonym">Abyssinian cabbage</name>
    <dbReference type="NCBI Taxonomy" id="52824"/>
    <lineage>
        <taxon>Eukaryota</taxon>
        <taxon>Viridiplantae</taxon>
        <taxon>Streptophyta</taxon>
        <taxon>Embryophyta</taxon>
        <taxon>Tracheophyta</taxon>
        <taxon>Spermatophyta</taxon>
        <taxon>Magnoliopsida</taxon>
        <taxon>eudicotyledons</taxon>
        <taxon>Gunneridae</taxon>
        <taxon>Pentapetalae</taxon>
        <taxon>rosids</taxon>
        <taxon>malvids</taxon>
        <taxon>Brassicales</taxon>
        <taxon>Brassicaceae</taxon>
        <taxon>Brassiceae</taxon>
        <taxon>Brassica</taxon>
    </lineage>
</organism>
<dbReference type="PROSITE" id="PS50889">
    <property type="entry name" value="S4"/>
    <property type="match status" value="1"/>
</dbReference>
<keyword evidence="1 3" id="KW-0238">DNA-binding</keyword>
<dbReference type="GO" id="GO:0003697">
    <property type="term" value="F:single-stranded DNA binding"/>
    <property type="evidence" value="ECO:0007669"/>
    <property type="project" value="InterPro"/>
</dbReference>
<evidence type="ECO:0000256" key="1">
    <source>
        <dbReference type="ARBA" id="ARBA00023125"/>
    </source>
</evidence>
<dbReference type="OrthoDB" id="669963at2759"/>
<dbReference type="GO" id="GO:0003723">
    <property type="term" value="F:RNA binding"/>
    <property type="evidence" value="ECO:0007669"/>
    <property type="project" value="UniProtKB-KW"/>
</dbReference>
<keyword evidence="6" id="KW-1185">Reference proteome</keyword>
<evidence type="ECO:0000313" key="6">
    <source>
        <dbReference type="Proteomes" id="UP000886595"/>
    </source>
</evidence>
<feature type="region of interest" description="Disordered" evidence="4">
    <location>
        <begin position="417"/>
        <end position="474"/>
    </location>
</feature>
<dbReference type="AlphaFoldDB" id="A0A8X7U128"/>
<evidence type="ECO:0000256" key="4">
    <source>
        <dbReference type="SAM" id="MobiDB-lite"/>
    </source>
</evidence>
<dbReference type="InterPro" id="IPR011344">
    <property type="entry name" value="ssDNA-bd"/>
</dbReference>
<dbReference type="SUPFAM" id="SSF50249">
    <property type="entry name" value="Nucleic acid-binding proteins"/>
    <property type="match status" value="1"/>
</dbReference>
<protein>
    <recommendedName>
        <fullName evidence="7">Protein OSB3, chloroplastic/mitochondrial</fullName>
    </recommendedName>
</protein>
<evidence type="ECO:0008006" key="7">
    <source>
        <dbReference type="Google" id="ProtNLM"/>
    </source>
</evidence>
<evidence type="ECO:0000256" key="2">
    <source>
        <dbReference type="PROSITE-ProRule" id="PRU00182"/>
    </source>
</evidence>